<evidence type="ECO:0000259" key="10">
    <source>
        <dbReference type="Pfam" id="PF03948"/>
    </source>
</evidence>
<dbReference type="KEGG" id="cvr:CHLNCDRAFT_25930"/>
<dbReference type="STRING" id="554065.E1ZLZ0"/>
<name>E1ZLZ0_CHLVA</name>
<evidence type="ECO:0000256" key="2">
    <source>
        <dbReference type="ARBA" id="ARBA00022730"/>
    </source>
</evidence>
<evidence type="ECO:0000313" key="12">
    <source>
        <dbReference type="Proteomes" id="UP000008141"/>
    </source>
</evidence>
<proteinExistence type="inferred from homology"/>
<dbReference type="NCBIfam" id="TIGR00158">
    <property type="entry name" value="L9"/>
    <property type="match status" value="1"/>
</dbReference>
<evidence type="ECO:0000256" key="3">
    <source>
        <dbReference type="ARBA" id="ARBA00022884"/>
    </source>
</evidence>
<keyword evidence="12" id="KW-1185">Reference proteome</keyword>
<dbReference type="GO" id="GO:1990904">
    <property type="term" value="C:ribonucleoprotein complex"/>
    <property type="evidence" value="ECO:0007669"/>
    <property type="project" value="UniProtKB-KW"/>
</dbReference>
<evidence type="ECO:0000259" key="9">
    <source>
        <dbReference type="Pfam" id="PF01281"/>
    </source>
</evidence>
<dbReference type="Proteomes" id="UP000008141">
    <property type="component" value="Unassembled WGS sequence"/>
</dbReference>
<dbReference type="OMA" id="MTLILEM"/>
<accession>E1ZLZ0</accession>
<dbReference type="Gene3D" id="3.40.5.10">
    <property type="entry name" value="Ribosomal protein L9, N-terminal domain"/>
    <property type="match status" value="1"/>
</dbReference>
<dbReference type="GeneID" id="17352576"/>
<dbReference type="OrthoDB" id="5555409at2759"/>
<protein>
    <recommendedName>
        <fullName evidence="7">Large ribosomal subunit protein bL9c</fullName>
    </recommendedName>
    <alternativeName>
        <fullName evidence="8">50S ribosomal protein L9, chloroplastic</fullName>
    </alternativeName>
    <alternativeName>
        <fullName evidence="6">CL9</fullName>
    </alternativeName>
</protein>
<keyword evidence="3" id="KW-0694">RNA-binding</keyword>
<keyword evidence="4" id="KW-0689">Ribosomal protein</keyword>
<dbReference type="InterPro" id="IPR020594">
    <property type="entry name" value="Ribosomal_bL9_bac/chp"/>
</dbReference>
<dbReference type="SUPFAM" id="SSF55653">
    <property type="entry name" value="Ribosomal protein L9 C-domain"/>
    <property type="match status" value="1"/>
</dbReference>
<dbReference type="GO" id="GO:0019843">
    <property type="term" value="F:rRNA binding"/>
    <property type="evidence" value="ECO:0007669"/>
    <property type="project" value="UniProtKB-KW"/>
</dbReference>
<evidence type="ECO:0000256" key="5">
    <source>
        <dbReference type="ARBA" id="ARBA00023274"/>
    </source>
</evidence>
<reference evidence="11 12" key="1">
    <citation type="journal article" date="2010" name="Plant Cell">
        <title>The Chlorella variabilis NC64A genome reveals adaptation to photosymbiosis, coevolution with viruses, and cryptic sex.</title>
        <authorList>
            <person name="Blanc G."/>
            <person name="Duncan G."/>
            <person name="Agarkova I."/>
            <person name="Borodovsky M."/>
            <person name="Gurnon J."/>
            <person name="Kuo A."/>
            <person name="Lindquist E."/>
            <person name="Lucas S."/>
            <person name="Pangilinan J."/>
            <person name="Polle J."/>
            <person name="Salamov A."/>
            <person name="Terry A."/>
            <person name="Yamada T."/>
            <person name="Dunigan D.D."/>
            <person name="Grigoriev I.V."/>
            <person name="Claverie J.M."/>
            <person name="Van Etten J.L."/>
        </authorList>
    </citation>
    <scope>NUCLEOTIDE SEQUENCE [LARGE SCALE GENOMIC DNA]</scope>
    <source>
        <strain evidence="11 12">NC64A</strain>
    </source>
</reference>
<dbReference type="eggNOG" id="KOG4607">
    <property type="taxonomic scope" value="Eukaryota"/>
</dbReference>
<dbReference type="InterPro" id="IPR000244">
    <property type="entry name" value="Ribosomal_bL9"/>
</dbReference>
<dbReference type="InterPro" id="IPR036935">
    <property type="entry name" value="Ribosomal_bL9_N_sf"/>
</dbReference>
<dbReference type="GO" id="GO:0005840">
    <property type="term" value="C:ribosome"/>
    <property type="evidence" value="ECO:0007669"/>
    <property type="project" value="UniProtKB-KW"/>
</dbReference>
<dbReference type="RefSeq" id="XP_005845317.1">
    <property type="nucleotide sequence ID" value="XM_005845255.1"/>
</dbReference>
<dbReference type="PANTHER" id="PTHR21368">
    <property type="entry name" value="50S RIBOSOMAL PROTEIN L9"/>
    <property type="match status" value="1"/>
</dbReference>
<sequence length="151" mass="16620">MQVILVADVPGLGSEGTLKNVPVGYWRNYLKPQGLAAFADSNILDQIRKQREEEERVRMEEKAKAQAMATALATIGKFVIKKKVGEKEAIFGSVTTSELVEAIRMQTGRELDKKAVTLPEIKTLGTFDASVKLHPEVTGFFKVVVQKDTSA</sequence>
<evidence type="ECO:0000256" key="4">
    <source>
        <dbReference type="ARBA" id="ARBA00022980"/>
    </source>
</evidence>
<feature type="domain" description="Large ribosomal subunit protein bL9 C-terminal" evidence="10">
    <location>
        <begin position="63"/>
        <end position="146"/>
    </location>
</feature>
<feature type="domain" description="Ribosomal protein L9" evidence="9">
    <location>
        <begin position="1"/>
        <end position="46"/>
    </location>
</feature>
<dbReference type="InterPro" id="IPR036791">
    <property type="entry name" value="Ribosomal_bL9_C_sf"/>
</dbReference>
<dbReference type="HAMAP" id="MF_00503">
    <property type="entry name" value="Ribosomal_bL9"/>
    <property type="match status" value="1"/>
</dbReference>
<dbReference type="InterPro" id="IPR020069">
    <property type="entry name" value="Ribosomal_bL9_C"/>
</dbReference>
<dbReference type="SUPFAM" id="SSF55658">
    <property type="entry name" value="L9 N-domain-like"/>
    <property type="match status" value="1"/>
</dbReference>
<evidence type="ECO:0000256" key="7">
    <source>
        <dbReference type="ARBA" id="ARBA00035193"/>
    </source>
</evidence>
<keyword evidence="2" id="KW-0699">rRNA-binding</keyword>
<comment type="similarity">
    <text evidence="1">Belongs to the bacterial ribosomal protein bL9 family.</text>
</comment>
<dbReference type="InParanoid" id="E1ZLZ0"/>
<dbReference type="EMBL" id="GL433852">
    <property type="protein sequence ID" value="EFN53215.1"/>
    <property type="molecule type" value="Genomic_DNA"/>
</dbReference>
<dbReference type="Gene3D" id="3.10.430.100">
    <property type="entry name" value="Ribosomal protein L9, C-terminal domain"/>
    <property type="match status" value="1"/>
</dbReference>
<evidence type="ECO:0000256" key="8">
    <source>
        <dbReference type="ARBA" id="ARBA00035427"/>
    </source>
</evidence>
<dbReference type="Pfam" id="PF01281">
    <property type="entry name" value="Ribosomal_L9_N"/>
    <property type="match status" value="1"/>
</dbReference>
<dbReference type="GO" id="GO:0003735">
    <property type="term" value="F:structural constituent of ribosome"/>
    <property type="evidence" value="ECO:0007669"/>
    <property type="project" value="InterPro"/>
</dbReference>
<dbReference type="FunCoup" id="E1ZLZ0">
    <property type="interactions" value="627"/>
</dbReference>
<evidence type="ECO:0000256" key="6">
    <source>
        <dbReference type="ARBA" id="ARBA00031047"/>
    </source>
</evidence>
<evidence type="ECO:0000313" key="11">
    <source>
        <dbReference type="EMBL" id="EFN53215.1"/>
    </source>
</evidence>
<dbReference type="InterPro" id="IPR009027">
    <property type="entry name" value="Ribosomal_bL9/RNase_H1_N"/>
</dbReference>
<dbReference type="InterPro" id="IPR020070">
    <property type="entry name" value="Ribosomal_bL9_N"/>
</dbReference>
<dbReference type="AlphaFoldDB" id="E1ZLZ0"/>
<dbReference type="Pfam" id="PF03948">
    <property type="entry name" value="Ribosomal_L9_C"/>
    <property type="match status" value="1"/>
</dbReference>
<gene>
    <name evidence="11" type="ORF">CHLNCDRAFT_25930</name>
</gene>
<organism evidence="12">
    <name type="scientific">Chlorella variabilis</name>
    <name type="common">Green alga</name>
    <dbReference type="NCBI Taxonomy" id="554065"/>
    <lineage>
        <taxon>Eukaryota</taxon>
        <taxon>Viridiplantae</taxon>
        <taxon>Chlorophyta</taxon>
        <taxon>core chlorophytes</taxon>
        <taxon>Trebouxiophyceae</taxon>
        <taxon>Chlorellales</taxon>
        <taxon>Chlorellaceae</taxon>
        <taxon>Chlorella clade</taxon>
        <taxon>Chlorella</taxon>
    </lineage>
</organism>
<dbReference type="GO" id="GO:0006412">
    <property type="term" value="P:translation"/>
    <property type="evidence" value="ECO:0007669"/>
    <property type="project" value="InterPro"/>
</dbReference>
<keyword evidence="5" id="KW-0687">Ribonucleoprotein</keyword>
<evidence type="ECO:0000256" key="1">
    <source>
        <dbReference type="ARBA" id="ARBA00010605"/>
    </source>
</evidence>